<keyword evidence="2" id="KW-1185">Reference proteome</keyword>
<dbReference type="InterPro" id="IPR036291">
    <property type="entry name" value="NAD(P)-bd_dom_sf"/>
</dbReference>
<dbReference type="InterPro" id="IPR020904">
    <property type="entry name" value="Sc_DH/Rdtase_CS"/>
</dbReference>
<accession>A0A6A6L2W2</accession>
<dbReference type="InterPro" id="IPR053241">
    <property type="entry name" value="NADPH_pterin_aldehyde_rdct"/>
</dbReference>
<dbReference type="Proteomes" id="UP000467840">
    <property type="component" value="Chromosome 7"/>
</dbReference>
<dbReference type="Gene3D" id="3.40.50.720">
    <property type="entry name" value="NAD(P)-binding Rossmann-like Domain"/>
    <property type="match status" value="1"/>
</dbReference>
<comment type="caution">
    <text evidence="1">The sequence shown here is derived from an EMBL/GenBank/DDBJ whole genome shotgun (WGS) entry which is preliminary data.</text>
</comment>
<proteinExistence type="predicted"/>
<dbReference type="PANTHER" id="PTHR45267">
    <property type="match status" value="1"/>
</dbReference>
<dbReference type="PANTHER" id="PTHR45267:SF2">
    <property type="entry name" value="NADPH-DEPENDENT PTERIN ALDEHYDE REDUCTASE"/>
    <property type="match status" value="1"/>
</dbReference>
<protein>
    <submittedName>
        <fullName evidence="1">Uncharacterized protein</fullName>
    </submittedName>
</protein>
<dbReference type="GO" id="GO:0006760">
    <property type="term" value="P:folic acid-containing compound metabolic process"/>
    <property type="evidence" value="ECO:0007669"/>
    <property type="project" value="TreeGrafter"/>
</dbReference>
<dbReference type="CDD" id="cd05233">
    <property type="entry name" value="SDR_c"/>
    <property type="match status" value="1"/>
</dbReference>
<sequence length="103" mass="10693">MLPKKEGIIVNFSSGWGRSGAALVAPYCASKWAVEGLTRSVAKELPDGMAVIALNPGVIHTEMLQSCFGTSASIYQEPDAWAPKAATMILNLAGADNGASLTV</sequence>
<dbReference type="Pfam" id="PF00106">
    <property type="entry name" value="adh_short"/>
    <property type="match status" value="1"/>
</dbReference>
<dbReference type="InterPro" id="IPR002347">
    <property type="entry name" value="SDR_fam"/>
</dbReference>
<dbReference type="SUPFAM" id="SSF51735">
    <property type="entry name" value="NAD(P)-binding Rossmann-fold domains"/>
    <property type="match status" value="1"/>
</dbReference>
<evidence type="ECO:0000313" key="2">
    <source>
        <dbReference type="Proteomes" id="UP000467840"/>
    </source>
</evidence>
<dbReference type="GO" id="GO:0016616">
    <property type="term" value="F:oxidoreductase activity, acting on the CH-OH group of donors, NAD or NADP as acceptor"/>
    <property type="evidence" value="ECO:0007669"/>
    <property type="project" value="TreeGrafter"/>
</dbReference>
<dbReference type="EMBL" id="JAAGAX010000013">
    <property type="protein sequence ID" value="KAF2294019.1"/>
    <property type="molecule type" value="Genomic_DNA"/>
</dbReference>
<dbReference type="PRINTS" id="PR00080">
    <property type="entry name" value="SDRFAMILY"/>
</dbReference>
<reference evidence="1 2" key="1">
    <citation type="journal article" date="2020" name="Mol. Plant">
        <title>The Chromosome-Based Rubber Tree Genome Provides New Insights into Spurge Genome Evolution and Rubber Biosynthesis.</title>
        <authorList>
            <person name="Liu J."/>
            <person name="Shi C."/>
            <person name="Shi C.C."/>
            <person name="Li W."/>
            <person name="Zhang Q.J."/>
            <person name="Zhang Y."/>
            <person name="Li K."/>
            <person name="Lu H.F."/>
            <person name="Shi C."/>
            <person name="Zhu S.T."/>
            <person name="Xiao Z.Y."/>
            <person name="Nan H."/>
            <person name="Yue Y."/>
            <person name="Zhu X.G."/>
            <person name="Wu Y."/>
            <person name="Hong X.N."/>
            <person name="Fan G.Y."/>
            <person name="Tong Y."/>
            <person name="Zhang D."/>
            <person name="Mao C.L."/>
            <person name="Liu Y.L."/>
            <person name="Hao S.J."/>
            <person name="Liu W.Q."/>
            <person name="Lv M.Q."/>
            <person name="Zhang H.B."/>
            <person name="Liu Y."/>
            <person name="Hu-Tang G.R."/>
            <person name="Wang J.P."/>
            <person name="Wang J.H."/>
            <person name="Sun Y.H."/>
            <person name="Ni S.B."/>
            <person name="Chen W.B."/>
            <person name="Zhang X.C."/>
            <person name="Jiao Y.N."/>
            <person name="Eichler E.E."/>
            <person name="Li G.H."/>
            <person name="Liu X."/>
            <person name="Gao L.Z."/>
        </authorList>
    </citation>
    <scope>NUCLEOTIDE SEQUENCE [LARGE SCALE GENOMIC DNA]</scope>
    <source>
        <strain evidence="2">cv. GT1</strain>
        <tissue evidence="1">Leaf</tissue>
    </source>
</reference>
<dbReference type="PRINTS" id="PR00081">
    <property type="entry name" value="GDHRDH"/>
</dbReference>
<dbReference type="GO" id="GO:0005829">
    <property type="term" value="C:cytosol"/>
    <property type="evidence" value="ECO:0007669"/>
    <property type="project" value="TreeGrafter"/>
</dbReference>
<dbReference type="PROSITE" id="PS00061">
    <property type="entry name" value="ADH_SHORT"/>
    <property type="match status" value="1"/>
</dbReference>
<evidence type="ECO:0000313" key="1">
    <source>
        <dbReference type="EMBL" id="KAF2294019.1"/>
    </source>
</evidence>
<gene>
    <name evidence="1" type="ORF">GH714_006459</name>
</gene>
<dbReference type="AlphaFoldDB" id="A0A6A6L2W2"/>
<organism evidence="1 2">
    <name type="scientific">Hevea brasiliensis</name>
    <name type="common">Para rubber tree</name>
    <name type="synonym">Siphonia brasiliensis</name>
    <dbReference type="NCBI Taxonomy" id="3981"/>
    <lineage>
        <taxon>Eukaryota</taxon>
        <taxon>Viridiplantae</taxon>
        <taxon>Streptophyta</taxon>
        <taxon>Embryophyta</taxon>
        <taxon>Tracheophyta</taxon>
        <taxon>Spermatophyta</taxon>
        <taxon>Magnoliopsida</taxon>
        <taxon>eudicotyledons</taxon>
        <taxon>Gunneridae</taxon>
        <taxon>Pentapetalae</taxon>
        <taxon>rosids</taxon>
        <taxon>fabids</taxon>
        <taxon>Malpighiales</taxon>
        <taxon>Euphorbiaceae</taxon>
        <taxon>Crotonoideae</taxon>
        <taxon>Micrandreae</taxon>
        <taxon>Hevea</taxon>
    </lineage>
</organism>
<name>A0A6A6L2W2_HEVBR</name>